<protein>
    <submittedName>
        <fullName evidence="1">Uncharacterized protein</fullName>
    </submittedName>
</protein>
<gene>
    <name evidence="1" type="ORF">T4A_7647</name>
</gene>
<name>A0A0V1E438_TRIPS</name>
<sequence>MQTNKQTLPQHQNRRKKLLEYPDVCRENRRLNTIVPSGIPASLASSIRIMHAPGSCSDGFSSIVFPVANAMGNICNTGHELCGRSFTTTQSGIIAGKLNGMIPAQTPIGTR</sequence>
<comment type="caution">
    <text evidence="1">The sequence shown here is derived from an EMBL/GenBank/DDBJ whole genome shotgun (WGS) entry which is preliminary data.</text>
</comment>
<reference evidence="1 2" key="1">
    <citation type="submission" date="2015-01" db="EMBL/GenBank/DDBJ databases">
        <title>Evolution of Trichinella species and genotypes.</title>
        <authorList>
            <person name="Korhonen P.K."/>
            <person name="Edoardo P."/>
            <person name="Giuseppe L.R."/>
            <person name="Gasser R.B."/>
        </authorList>
    </citation>
    <scope>NUCLEOTIDE SEQUENCE [LARGE SCALE GENOMIC DNA]</scope>
    <source>
        <strain evidence="1">ISS13</strain>
    </source>
</reference>
<organism evidence="1 2">
    <name type="scientific">Trichinella pseudospiralis</name>
    <name type="common">Parasitic roundworm</name>
    <dbReference type="NCBI Taxonomy" id="6337"/>
    <lineage>
        <taxon>Eukaryota</taxon>
        <taxon>Metazoa</taxon>
        <taxon>Ecdysozoa</taxon>
        <taxon>Nematoda</taxon>
        <taxon>Enoplea</taxon>
        <taxon>Dorylaimia</taxon>
        <taxon>Trichinellida</taxon>
        <taxon>Trichinellidae</taxon>
        <taxon>Trichinella</taxon>
    </lineage>
</organism>
<evidence type="ECO:0000313" key="2">
    <source>
        <dbReference type="Proteomes" id="UP000054632"/>
    </source>
</evidence>
<dbReference type="AlphaFoldDB" id="A0A0V1E438"/>
<accession>A0A0V1E438</accession>
<dbReference type="EMBL" id="JYDR01000113">
    <property type="protein sequence ID" value="KRY68360.1"/>
    <property type="molecule type" value="Genomic_DNA"/>
</dbReference>
<proteinExistence type="predicted"/>
<evidence type="ECO:0000313" key="1">
    <source>
        <dbReference type="EMBL" id="KRY68360.1"/>
    </source>
</evidence>
<dbReference type="Proteomes" id="UP000054632">
    <property type="component" value="Unassembled WGS sequence"/>
</dbReference>